<organism evidence="3 4">
    <name type="scientific">Cajanus cajan</name>
    <name type="common">Pigeon pea</name>
    <name type="synonym">Cajanus indicus</name>
    <dbReference type="NCBI Taxonomy" id="3821"/>
    <lineage>
        <taxon>Eukaryota</taxon>
        <taxon>Viridiplantae</taxon>
        <taxon>Streptophyta</taxon>
        <taxon>Embryophyta</taxon>
        <taxon>Tracheophyta</taxon>
        <taxon>Spermatophyta</taxon>
        <taxon>Magnoliopsida</taxon>
        <taxon>eudicotyledons</taxon>
        <taxon>Gunneridae</taxon>
        <taxon>Pentapetalae</taxon>
        <taxon>rosids</taxon>
        <taxon>fabids</taxon>
        <taxon>Fabales</taxon>
        <taxon>Fabaceae</taxon>
        <taxon>Papilionoideae</taxon>
        <taxon>50 kb inversion clade</taxon>
        <taxon>NPAAA clade</taxon>
        <taxon>indigoferoid/millettioid clade</taxon>
        <taxon>Phaseoleae</taxon>
        <taxon>Cajanus</taxon>
    </lineage>
</organism>
<name>A0A151R1L9_CAJCA</name>
<reference evidence="3" key="1">
    <citation type="journal article" date="2012" name="Nat. Biotechnol.">
        <title>Draft genome sequence of pigeonpea (Cajanus cajan), an orphan legume crop of resource-poor farmers.</title>
        <authorList>
            <person name="Varshney R.K."/>
            <person name="Chen W."/>
            <person name="Li Y."/>
            <person name="Bharti A.K."/>
            <person name="Saxena R.K."/>
            <person name="Schlueter J.A."/>
            <person name="Donoghue M.T."/>
            <person name="Azam S."/>
            <person name="Fan G."/>
            <person name="Whaley A.M."/>
            <person name="Farmer A.D."/>
            <person name="Sheridan J."/>
            <person name="Iwata A."/>
            <person name="Tuteja R."/>
            <person name="Penmetsa R.V."/>
            <person name="Wu W."/>
            <person name="Upadhyaya H.D."/>
            <person name="Yang S.P."/>
            <person name="Shah T."/>
            <person name="Saxena K.B."/>
            <person name="Michael T."/>
            <person name="McCombie W.R."/>
            <person name="Yang B."/>
            <person name="Zhang G."/>
            <person name="Yang H."/>
            <person name="Wang J."/>
            <person name="Spillane C."/>
            <person name="Cook D.R."/>
            <person name="May G.D."/>
            <person name="Xu X."/>
            <person name="Jackson S.A."/>
        </authorList>
    </citation>
    <scope>NUCLEOTIDE SEQUENCE [LARGE SCALE GENOMIC DNA]</scope>
</reference>
<dbReference type="Proteomes" id="UP000075243">
    <property type="component" value="Unassembled WGS sequence"/>
</dbReference>
<dbReference type="Gramene" id="C.cajan_40358.t">
    <property type="protein sequence ID" value="C.cajan_40358.t.cds1"/>
    <property type="gene ID" value="C.cajan_40358"/>
</dbReference>
<dbReference type="EMBL" id="KQ484209">
    <property type="protein sequence ID" value="KYP36491.1"/>
    <property type="molecule type" value="Genomic_DNA"/>
</dbReference>
<feature type="region of interest" description="Disordered" evidence="1">
    <location>
        <begin position="207"/>
        <end position="237"/>
    </location>
</feature>
<keyword evidence="4" id="KW-1185">Reference proteome</keyword>
<feature type="domain" description="DUF7588" evidence="2">
    <location>
        <begin position="8"/>
        <end position="72"/>
    </location>
</feature>
<evidence type="ECO:0000259" key="2">
    <source>
        <dbReference type="Pfam" id="PF24496"/>
    </source>
</evidence>
<dbReference type="InterPro" id="IPR056010">
    <property type="entry name" value="DUF7588"/>
</dbReference>
<dbReference type="AlphaFoldDB" id="A0A151R1L9"/>
<protein>
    <recommendedName>
        <fullName evidence="2">DUF7588 domain-containing protein</fullName>
    </recommendedName>
</protein>
<sequence>MNRYTIDKPTLHKEFYSVEWTSQRQWFLRNFKGDHRSEIIDSFYTFLENVQTHVYFFDWFNVYLLRNKISPPWITTITEDLSVNTLTIWHHKDGRLIKSDLPPNSSYFIPNLEDKYMASPFKYKSDETIGAQDIKALMEQNNYTNKYLQVLGENLVSKASTSGIKESEAQSISKPLFKPASLTSQTRNKFRAIHQNWTRSLEDSNKDNSVIIPKTPSTSQVGSVRHGPITRSVSQKD</sequence>
<gene>
    <name evidence="3" type="ORF">KK1_042385</name>
</gene>
<evidence type="ECO:0000256" key="1">
    <source>
        <dbReference type="SAM" id="MobiDB-lite"/>
    </source>
</evidence>
<proteinExistence type="predicted"/>
<evidence type="ECO:0000313" key="4">
    <source>
        <dbReference type="Proteomes" id="UP000075243"/>
    </source>
</evidence>
<dbReference type="Pfam" id="PF24496">
    <property type="entry name" value="DUF7588"/>
    <property type="match status" value="1"/>
</dbReference>
<accession>A0A151R1L9</accession>
<evidence type="ECO:0000313" key="3">
    <source>
        <dbReference type="EMBL" id="KYP36491.1"/>
    </source>
</evidence>